<dbReference type="RefSeq" id="WP_181580170.1">
    <property type="nucleotide sequence ID" value="NZ_CP059399.1"/>
</dbReference>
<dbReference type="InterPro" id="IPR029063">
    <property type="entry name" value="SAM-dependent_MTases_sf"/>
</dbReference>
<organism evidence="1 2">
    <name type="scientific">Nocardia huaxiensis</name>
    <dbReference type="NCBI Taxonomy" id="2755382"/>
    <lineage>
        <taxon>Bacteria</taxon>
        <taxon>Bacillati</taxon>
        <taxon>Actinomycetota</taxon>
        <taxon>Actinomycetes</taxon>
        <taxon>Mycobacteriales</taxon>
        <taxon>Nocardiaceae</taxon>
        <taxon>Nocardia</taxon>
    </lineage>
</organism>
<dbReference type="PIRSF" id="PIRSF017393">
    <property type="entry name" value="MTase_SAV2177"/>
    <property type="match status" value="1"/>
</dbReference>
<keyword evidence="2" id="KW-1185">Reference proteome</keyword>
<sequence>MSTSPKGFDPRKSTSARVLNHLLGGKDAFGVDQKLADDMMSLAPDTKTMAWFSRQFLTGSARLAAQNGVRQFLDMGAGMPIEPTVHDTVQAIHPDGRVAYVDHDPVVVTHWEGLYSGIPGVAAILGDLCDPDAILDEAQERALVNFAEPVAVLLVGVLPFIADADDPAWIVSRLRDRMAPGSYIAITQSSLTSDPEFIRQVTAATSVSAHPIVWRSAEQVSEFLAGFEVLEPGVTTIQDWLAPDLPQTGLVTYGVIGRKPGSS</sequence>
<dbReference type="SUPFAM" id="SSF53335">
    <property type="entry name" value="S-adenosyl-L-methionine-dependent methyltransferases"/>
    <property type="match status" value="1"/>
</dbReference>
<evidence type="ECO:0000313" key="1">
    <source>
        <dbReference type="EMBL" id="QLY28964.1"/>
    </source>
</evidence>
<dbReference type="Pfam" id="PF04672">
    <property type="entry name" value="Methyltransf_19"/>
    <property type="match status" value="1"/>
</dbReference>
<keyword evidence="1" id="KW-0808">Transferase</keyword>
<dbReference type="KEGG" id="nhu:H0264_27090"/>
<dbReference type="InterPro" id="IPR006764">
    <property type="entry name" value="SAM_dep_MeTrfase_SAV2177_type"/>
</dbReference>
<dbReference type="EMBL" id="CP059399">
    <property type="protein sequence ID" value="QLY28964.1"/>
    <property type="molecule type" value="Genomic_DNA"/>
</dbReference>
<name>A0A7D6Z276_9NOCA</name>
<dbReference type="Gene3D" id="3.40.50.150">
    <property type="entry name" value="Vaccinia Virus protein VP39"/>
    <property type="match status" value="1"/>
</dbReference>
<dbReference type="Proteomes" id="UP000515512">
    <property type="component" value="Chromosome"/>
</dbReference>
<evidence type="ECO:0000313" key="2">
    <source>
        <dbReference type="Proteomes" id="UP000515512"/>
    </source>
</evidence>
<dbReference type="AlphaFoldDB" id="A0A7D6Z276"/>
<accession>A0A7D6Z276</accession>
<dbReference type="GO" id="GO:0032259">
    <property type="term" value="P:methylation"/>
    <property type="evidence" value="ECO:0007669"/>
    <property type="project" value="UniProtKB-KW"/>
</dbReference>
<proteinExistence type="predicted"/>
<reference evidence="1 2" key="1">
    <citation type="submission" date="2020-07" db="EMBL/GenBank/DDBJ databases">
        <authorList>
            <person name="Zhuang K."/>
            <person name="Ran Y."/>
        </authorList>
    </citation>
    <scope>NUCLEOTIDE SEQUENCE [LARGE SCALE GENOMIC DNA]</scope>
    <source>
        <strain evidence="1 2">WCH-YHL-001</strain>
    </source>
</reference>
<keyword evidence="1" id="KW-0489">Methyltransferase</keyword>
<gene>
    <name evidence="1" type="ORF">H0264_27090</name>
</gene>
<dbReference type="GO" id="GO:0008168">
    <property type="term" value="F:methyltransferase activity"/>
    <property type="evidence" value="ECO:0007669"/>
    <property type="project" value="UniProtKB-KW"/>
</dbReference>
<protein>
    <submittedName>
        <fullName evidence="1">SAM-dependent methyltransferase</fullName>
    </submittedName>
</protein>